<dbReference type="InterPro" id="IPR016195">
    <property type="entry name" value="Pol/histidinol_Pase-like"/>
</dbReference>
<dbReference type="InterPro" id="IPR016667">
    <property type="entry name" value="Caps_polysacc_synth_CpsB/CapC"/>
</dbReference>
<evidence type="ECO:0000256" key="5">
    <source>
        <dbReference type="PIRNR" id="PIRNR016557"/>
    </source>
</evidence>
<dbReference type="RefSeq" id="WP_368635398.1">
    <property type="nucleotide sequence ID" value="NZ_JBFRHK010000002.1"/>
</dbReference>
<dbReference type="PIRSF" id="PIRSF016557">
    <property type="entry name" value="Caps_synth_CpsB"/>
    <property type="match status" value="1"/>
</dbReference>
<dbReference type="SUPFAM" id="SSF89550">
    <property type="entry name" value="PHP domain-like"/>
    <property type="match status" value="1"/>
</dbReference>
<dbReference type="PANTHER" id="PTHR39181:SF1">
    <property type="entry name" value="TYROSINE-PROTEIN PHOSPHATASE YWQE"/>
    <property type="match status" value="1"/>
</dbReference>
<comment type="caution">
    <text evidence="6">The sequence shown here is derived from an EMBL/GenBank/DDBJ whole genome shotgun (WGS) entry which is preliminary data.</text>
</comment>
<dbReference type="Pfam" id="PF19567">
    <property type="entry name" value="CpsB_CapC"/>
    <property type="match status" value="1"/>
</dbReference>
<sequence length="256" mass="29331">MIDLHAHLLFGVDDGPKNKAESLKMLQQASNEGITEIICTSHVMHPQYHVNYSLVEEQTIYLRQALEEHQIPIILHTGHEVRLHEELHTLIMQKQLHTLANSNYILLELPSSTIPAYTKRMIILLKAAGYTPILAHPERNYAIREKPTRLEILIQEGALTQITAGSLTGLYGKEVQRLSLALVRANYIHTFGSDAHNVTSRPFLYNRALNYLEKQKELDAVDQLLKNNALVIANKPILPLELDKIYTKKWWDFFTI</sequence>
<evidence type="ECO:0000256" key="3">
    <source>
        <dbReference type="ARBA" id="ARBA00022912"/>
    </source>
</evidence>
<keyword evidence="7" id="KW-1185">Reference proteome</keyword>
<dbReference type="PANTHER" id="PTHR39181">
    <property type="entry name" value="TYROSINE-PROTEIN PHOSPHATASE YWQE"/>
    <property type="match status" value="1"/>
</dbReference>
<evidence type="ECO:0000256" key="1">
    <source>
        <dbReference type="ARBA" id="ARBA00005750"/>
    </source>
</evidence>
<reference evidence="6 7" key="1">
    <citation type="submission" date="2024-07" db="EMBL/GenBank/DDBJ databases">
        <title>Characterization of a bacterium isolated from hydrolysated instant sea cucumber by whole-genome sequencing and metabolomics.</title>
        <authorList>
            <person name="Luo X."/>
            <person name="Zhang Z."/>
            <person name="Zheng Z."/>
            <person name="Zhang W."/>
            <person name="Ming T."/>
            <person name="Jiao L."/>
            <person name="Su X."/>
            <person name="Kong F."/>
            <person name="Xu J."/>
        </authorList>
    </citation>
    <scope>NUCLEOTIDE SEQUENCE [LARGE SCALE GENOMIC DNA]</scope>
    <source>
        <strain evidence="6 7">XL-2024</strain>
    </source>
</reference>
<dbReference type="EC" id="3.1.3.48" evidence="5"/>
<proteinExistence type="inferred from homology"/>
<keyword evidence="3 5" id="KW-0904">Protein phosphatase</keyword>
<dbReference type="EMBL" id="JBFRHK010000002">
    <property type="protein sequence ID" value="MEX3744401.1"/>
    <property type="molecule type" value="Genomic_DNA"/>
</dbReference>
<gene>
    <name evidence="6" type="ORF">AB1300_04570</name>
</gene>
<dbReference type="Gene3D" id="3.20.20.140">
    <property type="entry name" value="Metal-dependent hydrolases"/>
    <property type="match status" value="1"/>
</dbReference>
<evidence type="ECO:0000313" key="6">
    <source>
        <dbReference type="EMBL" id="MEX3744401.1"/>
    </source>
</evidence>
<keyword evidence="2 5" id="KW-0378">Hydrolase</keyword>
<accession>A0ABV3VU14</accession>
<dbReference type="Proteomes" id="UP001558534">
    <property type="component" value="Unassembled WGS sequence"/>
</dbReference>
<comment type="similarity">
    <text evidence="1 5">Belongs to the metallo-dependent hydrolases superfamily. CpsB/CapC family.</text>
</comment>
<organism evidence="6 7">
    <name type="scientific">Lysinibacillus xylanilyticus</name>
    <dbReference type="NCBI Taxonomy" id="582475"/>
    <lineage>
        <taxon>Bacteria</taxon>
        <taxon>Bacillati</taxon>
        <taxon>Bacillota</taxon>
        <taxon>Bacilli</taxon>
        <taxon>Bacillales</taxon>
        <taxon>Bacillaceae</taxon>
        <taxon>Lysinibacillus</taxon>
    </lineage>
</organism>
<evidence type="ECO:0000313" key="7">
    <source>
        <dbReference type="Proteomes" id="UP001558534"/>
    </source>
</evidence>
<evidence type="ECO:0000256" key="4">
    <source>
        <dbReference type="ARBA" id="ARBA00051722"/>
    </source>
</evidence>
<evidence type="ECO:0000256" key="2">
    <source>
        <dbReference type="ARBA" id="ARBA00022801"/>
    </source>
</evidence>
<protein>
    <recommendedName>
        <fullName evidence="5">Tyrosine-protein phosphatase</fullName>
        <ecNumber evidence="5">3.1.3.48</ecNumber>
    </recommendedName>
</protein>
<comment type="catalytic activity">
    <reaction evidence="4 5">
        <text>O-phospho-L-tyrosyl-[protein] + H2O = L-tyrosyl-[protein] + phosphate</text>
        <dbReference type="Rhea" id="RHEA:10684"/>
        <dbReference type="Rhea" id="RHEA-COMP:10136"/>
        <dbReference type="Rhea" id="RHEA-COMP:20101"/>
        <dbReference type="ChEBI" id="CHEBI:15377"/>
        <dbReference type="ChEBI" id="CHEBI:43474"/>
        <dbReference type="ChEBI" id="CHEBI:46858"/>
        <dbReference type="ChEBI" id="CHEBI:61978"/>
        <dbReference type="EC" id="3.1.3.48"/>
    </reaction>
</comment>
<name>A0ABV3VU14_9BACI</name>